<name>D1B8D2_THEAS</name>
<dbReference type="HOGENOM" id="CLU_104927_0_0_0"/>
<dbReference type="AlphaFoldDB" id="D1B8D2"/>
<dbReference type="STRING" id="525903.Taci_0298"/>
<organism evidence="1 2">
    <name type="scientific">Thermanaerovibrio acidaminovorans (strain ATCC 49978 / DSM 6589 / Su883)</name>
    <name type="common">Selenomonas acidaminovorans</name>
    <dbReference type="NCBI Taxonomy" id="525903"/>
    <lineage>
        <taxon>Bacteria</taxon>
        <taxon>Thermotogati</taxon>
        <taxon>Synergistota</taxon>
        <taxon>Synergistia</taxon>
        <taxon>Synergistales</taxon>
        <taxon>Synergistaceae</taxon>
        <taxon>Thermanaerovibrio</taxon>
    </lineage>
</organism>
<protein>
    <submittedName>
        <fullName evidence="1">Uncharacterized protein</fullName>
    </submittedName>
</protein>
<dbReference type="EMBL" id="CP001818">
    <property type="protein sequence ID" value="ACZ18535.1"/>
    <property type="molecule type" value="Genomic_DNA"/>
</dbReference>
<dbReference type="KEGG" id="tai:Taci_0298"/>
<dbReference type="EnsemblBacteria" id="ACZ18535">
    <property type="protein sequence ID" value="ACZ18535"/>
    <property type="gene ID" value="Taci_0298"/>
</dbReference>
<gene>
    <name evidence="1" type="ordered locus">Taci_0298</name>
</gene>
<dbReference type="RefSeq" id="WP_012869051.1">
    <property type="nucleotide sequence ID" value="NC_013522.1"/>
</dbReference>
<accession>D1B8D2</accession>
<dbReference type="eggNOG" id="COG0438">
    <property type="taxonomic scope" value="Bacteria"/>
</dbReference>
<dbReference type="Pfam" id="PF19027">
    <property type="entry name" value="DUF5752"/>
    <property type="match status" value="1"/>
</dbReference>
<proteinExistence type="predicted"/>
<evidence type="ECO:0000313" key="1">
    <source>
        <dbReference type="EMBL" id="ACZ18535.1"/>
    </source>
</evidence>
<dbReference type="InterPro" id="IPR044036">
    <property type="entry name" value="DUF5752"/>
</dbReference>
<dbReference type="Proteomes" id="UP000002030">
    <property type="component" value="Chromosome"/>
</dbReference>
<dbReference type="OrthoDB" id="264053at2"/>
<reference evidence="1 2" key="1">
    <citation type="journal article" date="2009" name="Stand. Genomic Sci.">
        <title>Complete genome sequence of Thermanaerovibrio acidaminovorans type strain (Su883).</title>
        <authorList>
            <person name="Chovatia M."/>
            <person name="Sikorski J."/>
            <person name="Schroder M."/>
            <person name="Lapidus A."/>
            <person name="Nolan M."/>
            <person name="Tice H."/>
            <person name="Glavina Del Rio T."/>
            <person name="Copeland A."/>
            <person name="Cheng J.F."/>
            <person name="Lucas S."/>
            <person name="Chen F."/>
            <person name="Bruce D."/>
            <person name="Goodwin L."/>
            <person name="Pitluck S."/>
            <person name="Ivanova N."/>
            <person name="Mavromatis K."/>
            <person name="Ovchinnikova G."/>
            <person name="Pati A."/>
            <person name="Chen A."/>
            <person name="Palaniappan K."/>
            <person name="Land M."/>
            <person name="Hauser L."/>
            <person name="Chang Y.J."/>
            <person name="Jeffries C.D."/>
            <person name="Chain P."/>
            <person name="Saunders E."/>
            <person name="Detter J.C."/>
            <person name="Brettin T."/>
            <person name="Rohde M."/>
            <person name="Goker M."/>
            <person name="Spring S."/>
            <person name="Bristow J."/>
            <person name="Markowitz V."/>
            <person name="Hugenholtz P."/>
            <person name="Kyrpides N.C."/>
            <person name="Klenk H.P."/>
            <person name="Eisen J.A."/>
        </authorList>
    </citation>
    <scope>NUCLEOTIDE SEQUENCE [LARGE SCALE GENOMIC DNA]</scope>
    <source>
        <strain evidence="2">ATCC 49978 / DSM 6589 / Su883</strain>
    </source>
</reference>
<evidence type="ECO:0000313" key="2">
    <source>
        <dbReference type="Proteomes" id="UP000002030"/>
    </source>
</evidence>
<sequence length="225" mass="25852">MTVEPMEPFRFHSCEMAIVSTGLVARTLSELRDCVRRAPEGSLHTHFWGWKMRPQLGEREYTNDLANWVASTLRDRGMAEKLSALSPKDFEDLDSLREEIISVLDRRLEGDDAMAWSRASHPFFFTDSRMLVFDTGQTASTLKEFREAIRTIDTNSIFYHVIDAVRRTPGHEDDFSAWLSGFGELTANLRARLRRIDTALLTLGEIREKINSAIRKSLPWEGDEQ</sequence>
<keyword evidence="2" id="KW-1185">Reference proteome</keyword>